<evidence type="ECO:0000256" key="11">
    <source>
        <dbReference type="ARBA" id="ARBA00022989"/>
    </source>
</evidence>
<dbReference type="PANTHER" id="PTHR15071:SF13">
    <property type="entry name" value="AUTOPHAGY-RELATED PROTEIN 27"/>
    <property type="match status" value="1"/>
</dbReference>
<reference evidence="22" key="3">
    <citation type="submission" date="2024-02" db="EMBL/GenBank/DDBJ databases">
        <title>Comparative genomics of Cryptococcus and Kwoniella reveals pathogenesis evolution and contrasting modes of karyotype evolution via chromosome fusion or intercentromeric recombination.</title>
        <authorList>
            <person name="Coelho M.A."/>
            <person name="David-Palma M."/>
            <person name="Shea T."/>
            <person name="Bowers K."/>
            <person name="McGinley-Smith S."/>
            <person name="Mohammad A.W."/>
            <person name="Gnirke A."/>
            <person name="Yurkov A.M."/>
            <person name="Nowrousian M."/>
            <person name="Sun S."/>
            <person name="Cuomo C.A."/>
            <person name="Heitman J."/>
        </authorList>
    </citation>
    <scope>NUCLEOTIDE SEQUENCE</scope>
    <source>
        <strain evidence="22">CBS 10117</strain>
    </source>
</reference>
<proteinExistence type="inferred from homology"/>
<evidence type="ECO:0000256" key="12">
    <source>
        <dbReference type="ARBA" id="ARBA00023006"/>
    </source>
</evidence>
<dbReference type="Proteomes" id="UP000078595">
    <property type="component" value="Chromosome 9"/>
</dbReference>
<keyword evidence="10" id="KW-0653">Protein transport</keyword>
<dbReference type="PROSITE" id="PS51914">
    <property type="entry name" value="MRH"/>
    <property type="match status" value="1"/>
</dbReference>
<evidence type="ECO:0000256" key="7">
    <source>
        <dbReference type="ARBA" id="ARBA00022448"/>
    </source>
</evidence>
<evidence type="ECO:0000313" key="23">
    <source>
        <dbReference type="Proteomes" id="UP000078595"/>
    </source>
</evidence>
<evidence type="ECO:0000256" key="2">
    <source>
        <dbReference type="ARBA" id="ARBA00004358"/>
    </source>
</evidence>
<feature type="chain" id="PRO_5008341961" description="Autophagy-related protein 27" evidence="19">
    <location>
        <begin position="20"/>
        <end position="281"/>
    </location>
</feature>
<dbReference type="PANTHER" id="PTHR15071">
    <property type="entry name" value="MANNOSE-6-PHOSPHATE RECEPTOR FAMILY MEMBER"/>
    <property type="match status" value="1"/>
</dbReference>
<keyword evidence="7" id="KW-0813">Transport</keyword>
<dbReference type="Pfam" id="PF09451">
    <property type="entry name" value="ATG27"/>
    <property type="match status" value="1"/>
</dbReference>
<sequence>MRSAMRIIAALTLLPFVTPFSCSLTASSIPYDISPLAGLRQVSKDTPTPPTTMEAKVKMDLCGSEGIGKEDGMADEDQCPPNTRVCVTLLNHKPSASDPDRVTAVIPIWAIDIPEDNVYTTPMGKKGEEGLKIYVEGADYAGVQQHLNLTLLCSQSDTAPNPTFVSYTSGLVSLEWATPDACPRSADSPTAPSGGSSGGSSGVGFWGFIKFIFWLIIIGLILYFAIGIFYNHQQYSAKGWDLIPHRDFWREVPVLLQDLFSHLFAGLRGSSGGRGGYSSLG</sequence>
<evidence type="ECO:0000256" key="18">
    <source>
        <dbReference type="SAM" id="Phobius"/>
    </source>
</evidence>
<keyword evidence="11 18" id="KW-1133">Transmembrane helix</keyword>
<dbReference type="STRING" id="1296121.A0A1A5ZZH9"/>
<reference evidence="21" key="1">
    <citation type="submission" date="2013-07" db="EMBL/GenBank/DDBJ databases">
        <title>The Genome Sequence of Cryptococcus dejecticola CBS10117.</title>
        <authorList>
            <consortium name="The Broad Institute Genome Sequencing Platform"/>
            <person name="Cuomo C."/>
            <person name="Litvintseva A."/>
            <person name="Chen Y."/>
            <person name="Heitman J."/>
            <person name="Sun S."/>
            <person name="Springer D."/>
            <person name="Dromer F."/>
            <person name="Young S.K."/>
            <person name="Zeng Q."/>
            <person name="Gargeya S."/>
            <person name="Fitzgerald M."/>
            <person name="Abouelleil A."/>
            <person name="Alvarado L."/>
            <person name="Berlin A.M."/>
            <person name="Chapman S.B."/>
            <person name="Dewar J."/>
            <person name="Goldberg J."/>
            <person name="Griggs A."/>
            <person name="Gujja S."/>
            <person name="Hansen M."/>
            <person name="Howarth C."/>
            <person name="Imamovic A."/>
            <person name="Larimer J."/>
            <person name="McCowan C."/>
            <person name="Murphy C."/>
            <person name="Pearson M."/>
            <person name="Priest M."/>
            <person name="Roberts A."/>
            <person name="Saif S."/>
            <person name="Shea T."/>
            <person name="Sykes S."/>
            <person name="Wortman J."/>
            <person name="Nusbaum C."/>
            <person name="Birren B."/>
        </authorList>
    </citation>
    <scope>NUCLEOTIDE SEQUENCE [LARGE SCALE GENOMIC DNA]</scope>
    <source>
        <strain evidence="21">CBS 10117</strain>
    </source>
</reference>
<dbReference type="Gene3D" id="2.70.130.10">
    <property type="entry name" value="Mannose-6-phosphate receptor binding domain"/>
    <property type="match status" value="1"/>
</dbReference>
<comment type="subcellular location">
    <subcellularLocation>
        <location evidence="2">Cytoplasmic vesicle membrane</location>
        <topology evidence="2">Single-pass type I membrane protein</topology>
    </subcellularLocation>
    <subcellularLocation>
        <location evidence="4">Golgi apparatus membrane</location>
        <topology evidence="4">Single-pass type I membrane protein</topology>
    </subcellularLocation>
    <subcellularLocation>
        <location evidence="1">Mitochondrion membrane</location>
        <topology evidence="1">Single-pass membrane protein</topology>
    </subcellularLocation>
    <subcellularLocation>
        <location evidence="3">Preautophagosomal structure membrane</location>
        <topology evidence="3">Single-pass type I membrane protein</topology>
    </subcellularLocation>
</comment>
<dbReference type="RefSeq" id="XP_018261055.1">
    <property type="nucleotide sequence ID" value="XM_018410052.1"/>
</dbReference>
<evidence type="ECO:0000256" key="5">
    <source>
        <dbReference type="ARBA" id="ARBA00005363"/>
    </source>
</evidence>
<feature type="signal peptide" evidence="19">
    <location>
        <begin position="1"/>
        <end position="19"/>
    </location>
</feature>
<gene>
    <name evidence="21" type="ORF">I303_06772</name>
    <name evidence="22" type="ORF">I303_107369</name>
</gene>
<feature type="transmembrane region" description="Helical" evidence="18">
    <location>
        <begin position="211"/>
        <end position="230"/>
    </location>
</feature>
<dbReference type="OrthoDB" id="29460at2759"/>
<keyword evidence="23" id="KW-1185">Reference proteome</keyword>
<name>A0A1A5ZZH9_9TREE</name>
<feature type="domain" description="MRH" evidence="20">
    <location>
        <begin position="20"/>
        <end position="184"/>
    </location>
</feature>
<evidence type="ECO:0000256" key="15">
    <source>
        <dbReference type="ARBA" id="ARBA00023136"/>
    </source>
</evidence>
<dbReference type="GO" id="GO:0030659">
    <property type="term" value="C:cytoplasmic vesicle membrane"/>
    <property type="evidence" value="ECO:0007669"/>
    <property type="project" value="UniProtKB-SubCell"/>
</dbReference>
<evidence type="ECO:0000256" key="6">
    <source>
        <dbReference type="ARBA" id="ARBA00013776"/>
    </source>
</evidence>
<dbReference type="EMBL" id="CP144538">
    <property type="protein sequence ID" value="WWC64758.1"/>
    <property type="molecule type" value="Genomic_DNA"/>
</dbReference>
<evidence type="ECO:0000256" key="14">
    <source>
        <dbReference type="ARBA" id="ARBA00023128"/>
    </source>
</evidence>
<evidence type="ECO:0000256" key="19">
    <source>
        <dbReference type="SAM" id="SignalP"/>
    </source>
</evidence>
<keyword evidence="13" id="KW-0333">Golgi apparatus</keyword>
<evidence type="ECO:0000259" key="20">
    <source>
        <dbReference type="PROSITE" id="PS51914"/>
    </source>
</evidence>
<keyword evidence="12" id="KW-0072">Autophagy</keyword>
<dbReference type="KEGG" id="kdj:28970471"/>
<evidence type="ECO:0000313" key="22">
    <source>
        <dbReference type="EMBL" id="WWC64758.1"/>
    </source>
</evidence>
<dbReference type="InterPro" id="IPR018939">
    <property type="entry name" value="Autophagy-rel_prot_27"/>
</dbReference>
<evidence type="ECO:0000256" key="3">
    <source>
        <dbReference type="ARBA" id="ARBA00004472"/>
    </source>
</evidence>
<evidence type="ECO:0000256" key="8">
    <source>
        <dbReference type="ARBA" id="ARBA00022692"/>
    </source>
</evidence>
<evidence type="ECO:0000256" key="4">
    <source>
        <dbReference type="ARBA" id="ARBA00004614"/>
    </source>
</evidence>
<keyword evidence="8 18" id="KW-0812">Transmembrane</keyword>
<dbReference type="GO" id="GO:0006914">
    <property type="term" value="P:autophagy"/>
    <property type="evidence" value="ECO:0007669"/>
    <property type="project" value="UniProtKB-KW"/>
</dbReference>
<evidence type="ECO:0000313" key="21">
    <source>
        <dbReference type="EMBL" id="OBR83213.1"/>
    </source>
</evidence>
<accession>A0A1A5ZZH9</accession>
<keyword evidence="14" id="KW-0496">Mitochondrion</keyword>
<dbReference type="InterPro" id="IPR044865">
    <property type="entry name" value="MRH_dom"/>
</dbReference>
<dbReference type="GO" id="GO:0031966">
    <property type="term" value="C:mitochondrial membrane"/>
    <property type="evidence" value="ECO:0007669"/>
    <property type="project" value="UniProtKB-SubCell"/>
</dbReference>
<dbReference type="EMBL" id="KI894034">
    <property type="protein sequence ID" value="OBR83213.1"/>
    <property type="molecule type" value="Genomic_DNA"/>
</dbReference>
<reference evidence="22" key="2">
    <citation type="submission" date="2013-07" db="EMBL/GenBank/DDBJ databases">
        <authorList>
            <consortium name="The Broad Institute Genome Sequencing Platform"/>
            <person name="Cuomo C."/>
            <person name="Litvintseva A."/>
            <person name="Chen Y."/>
            <person name="Heitman J."/>
            <person name="Sun S."/>
            <person name="Springer D."/>
            <person name="Dromer F."/>
            <person name="Young S.K."/>
            <person name="Zeng Q."/>
            <person name="Gargeya S."/>
            <person name="Fitzgerald M."/>
            <person name="Abouelleil A."/>
            <person name="Alvarado L."/>
            <person name="Berlin A.M."/>
            <person name="Chapman S.B."/>
            <person name="Dewar J."/>
            <person name="Goldberg J."/>
            <person name="Griggs A."/>
            <person name="Gujja S."/>
            <person name="Hansen M."/>
            <person name="Howarth C."/>
            <person name="Imamovic A."/>
            <person name="Larimer J."/>
            <person name="McCowan C."/>
            <person name="Murphy C."/>
            <person name="Pearson M."/>
            <person name="Priest M."/>
            <person name="Roberts A."/>
            <person name="Saif S."/>
            <person name="Shea T."/>
            <person name="Sykes S."/>
            <person name="Wortman J."/>
            <person name="Nusbaum C."/>
            <person name="Birren B."/>
        </authorList>
    </citation>
    <scope>NUCLEOTIDE SEQUENCE</scope>
    <source>
        <strain evidence="22">CBS 10117</strain>
    </source>
</reference>
<dbReference type="AlphaFoldDB" id="A0A1A5ZZH9"/>
<evidence type="ECO:0000256" key="13">
    <source>
        <dbReference type="ARBA" id="ARBA00023034"/>
    </source>
</evidence>
<evidence type="ECO:0000256" key="9">
    <source>
        <dbReference type="ARBA" id="ARBA00022729"/>
    </source>
</evidence>
<dbReference type="GO" id="GO:0000139">
    <property type="term" value="C:Golgi membrane"/>
    <property type="evidence" value="ECO:0007669"/>
    <property type="project" value="UniProtKB-SubCell"/>
</dbReference>
<organism evidence="21">
    <name type="scientific">Kwoniella dejecticola CBS 10117</name>
    <dbReference type="NCBI Taxonomy" id="1296121"/>
    <lineage>
        <taxon>Eukaryota</taxon>
        <taxon>Fungi</taxon>
        <taxon>Dikarya</taxon>
        <taxon>Basidiomycota</taxon>
        <taxon>Agaricomycotina</taxon>
        <taxon>Tremellomycetes</taxon>
        <taxon>Tremellales</taxon>
        <taxon>Cryptococcaceae</taxon>
        <taxon>Kwoniella</taxon>
    </lineage>
</organism>
<evidence type="ECO:0000256" key="10">
    <source>
        <dbReference type="ARBA" id="ARBA00022927"/>
    </source>
</evidence>
<dbReference type="SUPFAM" id="SSF50911">
    <property type="entry name" value="Mannose 6-phosphate receptor domain"/>
    <property type="match status" value="1"/>
</dbReference>
<keyword evidence="16" id="KW-1015">Disulfide bond</keyword>
<dbReference type="GO" id="GO:0034045">
    <property type="term" value="C:phagophore assembly site membrane"/>
    <property type="evidence" value="ECO:0007669"/>
    <property type="project" value="UniProtKB-SubCell"/>
</dbReference>
<protein>
    <recommendedName>
        <fullName evidence="6">Autophagy-related protein 27</fullName>
    </recommendedName>
</protein>
<evidence type="ECO:0000256" key="17">
    <source>
        <dbReference type="ARBA" id="ARBA00023329"/>
    </source>
</evidence>
<dbReference type="GO" id="GO:0015031">
    <property type="term" value="P:protein transport"/>
    <property type="evidence" value="ECO:0007669"/>
    <property type="project" value="UniProtKB-KW"/>
</dbReference>
<keyword evidence="17" id="KW-0968">Cytoplasmic vesicle</keyword>
<dbReference type="GeneID" id="28970471"/>
<evidence type="ECO:0000256" key="16">
    <source>
        <dbReference type="ARBA" id="ARBA00023157"/>
    </source>
</evidence>
<keyword evidence="15 18" id="KW-0472">Membrane</keyword>
<evidence type="ECO:0000256" key="1">
    <source>
        <dbReference type="ARBA" id="ARBA00004304"/>
    </source>
</evidence>
<dbReference type="InterPro" id="IPR009011">
    <property type="entry name" value="Man6P_isomerase_rcpt-bd_dom_sf"/>
</dbReference>
<comment type="similarity">
    <text evidence="5">Belongs to the ATG27 family.</text>
</comment>
<dbReference type="VEuPathDB" id="FungiDB:I303_06772"/>
<keyword evidence="9 19" id="KW-0732">Signal</keyword>